<dbReference type="GO" id="GO:0003924">
    <property type="term" value="F:GTPase activity"/>
    <property type="evidence" value="ECO:0007669"/>
    <property type="project" value="UniProtKB-UniRule"/>
</dbReference>
<dbReference type="InterPro" id="IPR027417">
    <property type="entry name" value="P-loop_NTPase"/>
</dbReference>
<evidence type="ECO:0000313" key="12">
    <source>
        <dbReference type="Proteomes" id="UP000596742"/>
    </source>
</evidence>
<dbReference type="SUPFAM" id="SSF47895">
    <property type="entry name" value="Transducin (alpha subunit), insertion domain"/>
    <property type="match status" value="1"/>
</dbReference>
<dbReference type="GO" id="GO:0031683">
    <property type="term" value="F:G-protein beta/gamma-subunit complex binding"/>
    <property type="evidence" value="ECO:0007669"/>
    <property type="project" value="UniProtKB-UniRule"/>
</dbReference>
<comment type="function">
    <text evidence="10">Guanine nucleotide-binding proteins (G proteins) function as transducers in numerous signaling pathways controlled by G protein-coupled receptors (GPCRs).</text>
</comment>
<name>A0A8B6D8Z1_MYTGA</name>
<dbReference type="PRINTS" id="PR00443">
    <property type="entry name" value="GPROTEINAS"/>
</dbReference>
<evidence type="ECO:0000256" key="9">
    <source>
        <dbReference type="PIRSR" id="PIRSR601019-2"/>
    </source>
</evidence>
<dbReference type="InterPro" id="IPR011025">
    <property type="entry name" value="GproteinA_insert"/>
</dbReference>
<dbReference type="Pfam" id="PF00503">
    <property type="entry name" value="G-alpha"/>
    <property type="match status" value="1"/>
</dbReference>
<proteinExistence type="inferred from homology"/>
<comment type="subcellular location">
    <subcellularLocation>
        <location evidence="10">Cell membrane</location>
    </subcellularLocation>
</comment>
<evidence type="ECO:0000256" key="1">
    <source>
        <dbReference type="ARBA" id="ARBA00007172"/>
    </source>
</evidence>
<keyword evidence="3 9" id="KW-0479">Metal-binding</keyword>
<dbReference type="GO" id="GO:0007191">
    <property type="term" value="P:adenylate cyclase-activating dopamine receptor signaling pathway"/>
    <property type="evidence" value="ECO:0007669"/>
    <property type="project" value="TreeGrafter"/>
</dbReference>
<dbReference type="SUPFAM" id="SSF52540">
    <property type="entry name" value="P-loop containing nucleoside triphosphate hydrolases"/>
    <property type="match status" value="1"/>
</dbReference>
<keyword evidence="7 10" id="KW-0807">Transducer</keyword>
<dbReference type="OrthoDB" id="5817230at2759"/>
<evidence type="ECO:0000256" key="10">
    <source>
        <dbReference type="RuleBase" id="RU369121"/>
    </source>
</evidence>
<comment type="caution">
    <text evidence="11">The sequence shown here is derived from an EMBL/GenBank/DDBJ whole genome shotgun (WGS) entry which is preliminary data.</text>
</comment>
<dbReference type="GO" id="GO:0046872">
    <property type="term" value="F:metal ion binding"/>
    <property type="evidence" value="ECO:0007669"/>
    <property type="project" value="UniProtKB-UniRule"/>
</dbReference>
<evidence type="ECO:0000256" key="6">
    <source>
        <dbReference type="ARBA" id="ARBA00023134"/>
    </source>
</evidence>
<dbReference type="Gene3D" id="3.40.50.300">
    <property type="entry name" value="P-loop containing nucleotide triphosphate hydrolases"/>
    <property type="match status" value="1"/>
</dbReference>
<evidence type="ECO:0000256" key="7">
    <source>
        <dbReference type="ARBA" id="ARBA00023224"/>
    </source>
</evidence>
<gene>
    <name evidence="11" type="ORF">MGAL_10B054707</name>
</gene>
<dbReference type="InterPro" id="IPR000367">
    <property type="entry name" value="Gprotein_alpha_S"/>
</dbReference>
<dbReference type="GO" id="GO:0001664">
    <property type="term" value="F:G protein-coupled receptor binding"/>
    <property type="evidence" value="ECO:0007669"/>
    <property type="project" value="TreeGrafter"/>
</dbReference>
<dbReference type="GO" id="GO:0005525">
    <property type="term" value="F:GTP binding"/>
    <property type="evidence" value="ECO:0007669"/>
    <property type="project" value="UniProtKB-UniRule"/>
</dbReference>
<dbReference type="SMART" id="SM00275">
    <property type="entry name" value="G_alpha"/>
    <property type="match status" value="1"/>
</dbReference>
<evidence type="ECO:0000256" key="8">
    <source>
        <dbReference type="PIRSR" id="PIRSR601019-1"/>
    </source>
</evidence>
<reference evidence="11" key="1">
    <citation type="submission" date="2018-11" db="EMBL/GenBank/DDBJ databases">
        <authorList>
            <person name="Alioto T."/>
            <person name="Alioto T."/>
        </authorList>
    </citation>
    <scope>NUCLEOTIDE SEQUENCE</scope>
</reference>
<dbReference type="AlphaFoldDB" id="A0A8B6D8Z1"/>
<dbReference type="Gene3D" id="1.10.400.10">
    <property type="entry name" value="GI Alpha 1, domain 2-like"/>
    <property type="match status" value="1"/>
</dbReference>
<comment type="subunit">
    <text evidence="2 10">G proteins are composed of 3 units; alpha, beta and gamma. The alpha chain contains the guanine nucleotide binding site.</text>
</comment>
<keyword evidence="5 9" id="KW-0460">Magnesium</keyword>
<keyword evidence="4 8" id="KW-0547">Nucleotide-binding</keyword>
<sequence length="228" mass="25732">MGCFKPKGGTGDDHEEDKLRKQINKRIDEELKKEKQVYRATHRLLLLGAGESGKSTIVKQMRILHVNGFSADERKNKIEDIKKNIRDAILTITGAMATLNPPVLLENPDNQFRVDYMQDVASQKNFEYPYATKNIRNITDLHGVGISQDLTKAGSRVTFVSREAVRKGKLKSTSVWDGKTFLTAINDDKRIESTESELKDFINGKPDPRRSDIGTMLLICLSRVPLIC</sequence>
<dbReference type="InterPro" id="IPR001019">
    <property type="entry name" value="Gprotein_alpha_su"/>
</dbReference>
<evidence type="ECO:0000256" key="2">
    <source>
        <dbReference type="ARBA" id="ARBA00011356"/>
    </source>
</evidence>
<keyword evidence="6 8" id="KW-0342">GTP-binding</keyword>
<dbReference type="GO" id="GO:0005737">
    <property type="term" value="C:cytoplasm"/>
    <property type="evidence" value="ECO:0007669"/>
    <property type="project" value="TreeGrafter"/>
</dbReference>
<accession>A0A8B6D8Z1</accession>
<keyword evidence="10" id="KW-0472">Membrane</keyword>
<organism evidence="11 12">
    <name type="scientific">Mytilus galloprovincialis</name>
    <name type="common">Mediterranean mussel</name>
    <dbReference type="NCBI Taxonomy" id="29158"/>
    <lineage>
        <taxon>Eukaryota</taxon>
        <taxon>Metazoa</taxon>
        <taxon>Spiralia</taxon>
        <taxon>Lophotrochozoa</taxon>
        <taxon>Mollusca</taxon>
        <taxon>Bivalvia</taxon>
        <taxon>Autobranchia</taxon>
        <taxon>Pteriomorphia</taxon>
        <taxon>Mytilida</taxon>
        <taxon>Mytiloidea</taxon>
        <taxon>Mytilidae</taxon>
        <taxon>Mytilinae</taxon>
        <taxon>Mytilus</taxon>
    </lineage>
</organism>
<dbReference type="Proteomes" id="UP000596742">
    <property type="component" value="Unassembled WGS sequence"/>
</dbReference>
<feature type="binding site" evidence="9">
    <location>
        <position position="55"/>
    </location>
    <ligand>
        <name>Mg(2+)</name>
        <dbReference type="ChEBI" id="CHEBI:18420"/>
    </ligand>
</feature>
<protein>
    <recommendedName>
        <fullName evidence="10">Guanine nucleotide-binding protein G(s) subunit alpha</fullName>
    </recommendedName>
    <alternativeName>
        <fullName evidence="10">Adenylate cyclase-stimulating G alpha protein</fullName>
    </alternativeName>
</protein>
<evidence type="ECO:0000256" key="5">
    <source>
        <dbReference type="ARBA" id="ARBA00022842"/>
    </source>
</evidence>
<keyword evidence="12" id="KW-1185">Reference proteome</keyword>
<comment type="similarity">
    <text evidence="1 10">Belongs to the G-alpha family. G(s) subfamily.</text>
</comment>
<feature type="binding site" evidence="8">
    <location>
        <begin position="51"/>
        <end position="56"/>
    </location>
    <ligand>
        <name>GTP</name>
        <dbReference type="ChEBI" id="CHEBI:37565"/>
    </ligand>
</feature>
<dbReference type="GO" id="GO:0007606">
    <property type="term" value="P:sensory perception of chemical stimulus"/>
    <property type="evidence" value="ECO:0007669"/>
    <property type="project" value="TreeGrafter"/>
</dbReference>
<dbReference type="GO" id="GO:0005834">
    <property type="term" value="C:heterotrimeric G-protein complex"/>
    <property type="evidence" value="ECO:0007669"/>
    <property type="project" value="UniProtKB-UniRule"/>
</dbReference>
<evidence type="ECO:0000256" key="4">
    <source>
        <dbReference type="ARBA" id="ARBA00022741"/>
    </source>
</evidence>
<dbReference type="PROSITE" id="PS51882">
    <property type="entry name" value="G_ALPHA"/>
    <property type="match status" value="1"/>
</dbReference>
<keyword evidence="10" id="KW-1003">Cell membrane</keyword>
<dbReference type="EMBL" id="UYJE01002960">
    <property type="protein sequence ID" value="VDI15285.1"/>
    <property type="molecule type" value="Genomic_DNA"/>
</dbReference>
<dbReference type="PANTHER" id="PTHR10218">
    <property type="entry name" value="GTP-BINDING PROTEIN ALPHA SUBUNIT"/>
    <property type="match status" value="1"/>
</dbReference>
<evidence type="ECO:0000313" key="11">
    <source>
        <dbReference type="EMBL" id="VDI15285.1"/>
    </source>
</evidence>
<evidence type="ECO:0000256" key="3">
    <source>
        <dbReference type="ARBA" id="ARBA00022723"/>
    </source>
</evidence>
<dbReference type="PANTHER" id="PTHR10218:SF212">
    <property type="entry name" value="G PROTEIN ALPHA S SUBUNIT"/>
    <property type="match status" value="1"/>
</dbReference>
<dbReference type="FunFam" id="3.40.50.300:FF:000720">
    <property type="entry name" value="Guanine nucleotide-binding protein G(k) subunit alpha"/>
    <property type="match status" value="1"/>
</dbReference>